<dbReference type="EMBL" id="AHNR02000041">
    <property type="protein sequence ID" value="EKR54854.1"/>
    <property type="molecule type" value="Genomic_DNA"/>
</dbReference>
<dbReference type="PROSITE" id="PS50110">
    <property type="entry name" value="RESPONSE_REGULATORY"/>
    <property type="match status" value="1"/>
</dbReference>
<dbReference type="InterPro" id="IPR001789">
    <property type="entry name" value="Sig_transdc_resp-reg_receiver"/>
</dbReference>
<keyword evidence="1" id="KW-0597">Phosphoprotein</keyword>
<comment type="caution">
    <text evidence="3">The sequence shown here is derived from an EMBL/GenBank/DDBJ whole genome shotgun (WGS) entry which is preliminary data.</text>
</comment>
<dbReference type="InterPro" id="IPR003594">
    <property type="entry name" value="HATPase_dom"/>
</dbReference>
<feature type="domain" description="Response regulatory" evidence="2">
    <location>
        <begin position="18"/>
        <end position="132"/>
    </location>
</feature>
<dbReference type="Gene3D" id="3.40.50.2300">
    <property type="match status" value="1"/>
</dbReference>
<dbReference type="InterPro" id="IPR011006">
    <property type="entry name" value="CheY-like_superfamily"/>
</dbReference>
<dbReference type="InterPro" id="IPR052048">
    <property type="entry name" value="ST_Response_Regulator"/>
</dbReference>
<dbReference type="Pfam" id="PF02518">
    <property type="entry name" value="HATPase_c"/>
    <property type="match status" value="1"/>
</dbReference>
<evidence type="ECO:0000259" key="2">
    <source>
        <dbReference type="PROSITE" id="PS50110"/>
    </source>
</evidence>
<evidence type="ECO:0000256" key="1">
    <source>
        <dbReference type="PROSITE-ProRule" id="PRU00169"/>
    </source>
</evidence>
<accession>A0A0E2DGT1</accession>
<dbReference type="Pfam" id="PF00072">
    <property type="entry name" value="Response_reg"/>
    <property type="match status" value="1"/>
</dbReference>
<name>A0A0E2DGT1_LEPIR</name>
<dbReference type="RefSeq" id="WP_000402080.1">
    <property type="nucleotide sequence ID" value="NZ_AHNR02000041.1"/>
</dbReference>
<dbReference type="Proteomes" id="UP000001340">
    <property type="component" value="Unassembled WGS sequence"/>
</dbReference>
<dbReference type="SMR" id="A0A0E2DGT1"/>
<protein>
    <submittedName>
        <fullName evidence="3">Response regulator receiver domain protein</fullName>
    </submittedName>
</protein>
<dbReference type="PANTHER" id="PTHR43228:SF1">
    <property type="entry name" value="TWO-COMPONENT RESPONSE REGULATOR ARR22"/>
    <property type="match status" value="1"/>
</dbReference>
<dbReference type="CDD" id="cd00156">
    <property type="entry name" value="REC"/>
    <property type="match status" value="1"/>
</dbReference>
<dbReference type="SUPFAM" id="SSF55874">
    <property type="entry name" value="ATPase domain of HSP90 chaperone/DNA topoisomerase II/histidine kinase"/>
    <property type="match status" value="1"/>
</dbReference>
<dbReference type="Gene3D" id="3.30.565.10">
    <property type="entry name" value="Histidine kinase-like ATPase, C-terminal domain"/>
    <property type="match status" value="1"/>
</dbReference>
<reference evidence="3 4" key="1">
    <citation type="submission" date="2012-10" db="EMBL/GenBank/DDBJ databases">
        <authorList>
            <person name="Harkins D.M."/>
            <person name="Durkin A.S."/>
            <person name="Brinkac L.M."/>
            <person name="Haft D.H."/>
            <person name="Selengut J.D."/>
            <person name="Sanka R."/>
            <person name="DePew J."/>
            <person name="Purushe J."/>
            <person name="Chanthongthip A."/>
            <person name="Lattana O."/>
            <person name="Phetsouvanh R."/>
            <person name="Newton P.N."/>
            <person name="Vinetz J.M."/>
            <person name="Sutton G.G."/>
            <person name="Nierman W.C."/>
            <person name="Fouts D.E."/>
        </authorList>
    </citation>
    <scope>NUCLEOTIDE SEQUENCE [LARGE SCALE GENOMIC DNA]</scope>
    <source>
        <strain evidence="3 4">UI 12758</strain>
    </source>
</reference>
<feature type="modified residue" description="4-aspartylphosphate" evidence="1">
    <location>
        <position position="67"/>
    </location>
</feature>
<proteinExistence type="predicted"/>
<dbReference type="GO" id="GO:0000160">
    <property type="term" value="P:phosphorelay signal transduction system"/>
    <property type="evidence" value="ECO:0007669"/>
    <property type="project" value="InterPro"/>
</dbReference>
<sequence>MEIELKKKNILRKIPNDPILIIEDKKENCILLESLCDELSVKHEVAPNGAEALKQIENKKYSIFILDLMMPVMDGGSFLVKLKEIYPNAIVLVQTAIDSNEKIIEIMKLGVFDYILKPIYPEIFLKILQKALNYYFLKNMEENLAEIENQKLRNQLEWLTYKETIRKSDSESFEKNSIHSLKTSLSQGSGIGSMISLLDMIDSVKIQEGNFYKVDKEILDLLLTNNRVTKNMLLGLEKLLNLIDQNFEFNTTSTKEILEKTKDLPENLNSFLLSKKVSVKLPVFKKEHKINVNLSLLYLAMEELFLNALKYCSFNSTIDVFTNINQNYFCITFKNRVDEKPYGGIPEKFEQLVIQPFFRIYPPVENVSHLEKFGLGLGLTAVDHIVRKHHGLFFIHNANDHTSEDVSLCVLAEIFIPLVS</sequence>
<dbReference type="SUPFAM" id="SSF52172">
    <property type="entry name" value="CheY-like"/>
    <property type="match status" value="1"/>
</dbReference>
<dbReference type="AlphaFoldDB" id="A0A0E2DGT1"/>
<dbReference type="PANTHER" id="PTHR43228">
    <property type="entry name" value="TWO-COMPONENT RESPONSE REGULATOR"/>
    <property type="match status" value="1"/>
</dbReference>
<evidence type="ECO:0000313" key="4">
    <source>
        <dbReference type="Proteomes" id="UP000001340"/>
    </source>
</evidence>
<dbReference type="GeneID" id="61144826"/>
<dbReference type="InterPro" id="IPR036890">
    <property type="entry name" value="HATPase_C_sf"/>
</dbReference>
<organism evidence="3 4">
    <name type="scientific">Leptospira interrogans str. UI 12758</name>
    <dbReference type="NCBI Taxonomy" id="1049938"/>
    <lineage>
        <taxon>Bacteria</taxon>
        <taxon>Pseudomonadati</taxon>
        <taxon>Spirochaetota</taxon>
        <taxon>Spirochaetia</taxon>
        <taxon>Leptospirales</taxon>
        <taxon>Leptospiraceae</taxon>
        <taxon>Leptospira</taxon>
    </lineage>
</organism>
<gene>
    <name evidence="3" type="ORF">LEP1GSC105_1404</name>
</gene>
<dbReference type="SMART" id="SM00448">
    <property type="entry name" value="REC"/>
    <property type="match status" value="1"/>
</dbReference>
<evidence type="ECO:0000313" key="3">
    <source>
        <dbReference type="EMBL" id="EKR54854.1"/>
    </source>
</evidence>